<name>A0ABQ9XWH7_9EUKA</name>
<comment type="caution">
    <text evidence="2">The sequence shown here is derived from an EMBL/GenBank/DDBJ whole genome shotgun (WGS) entry which is preliminary data.</text>
</comment>
<accession>A0ABQ9XWH7</accession>
<gene>
    <name evidence="2" type="ORF">BLNAU_9184</name>
</gene>
<feature type="region of interest" description="Disordered" evidence="1">
    <location>
        <begin position="1"/>
        <end position="71"/>
    </location>
</feature>
<organism evidence="2 3">
    <name type="scientific">Blattamonas nauphoetae</name>
    <dbReference type="NCBI Taxonomy" id="2049346"/>
    <lineage>
        <taxon>Eukaryota</taxon>
        <taxon>Metamonada</taxon>
        <taxon>Preaxostyla</taxon>
        <taxon>Oxymonadida</taxon>
        <taxon>Blattamonas</taxon>
    </lineage>
</organism>
<dbReference type="EMBL" id="JARBJD010000062">
    <property type="protein sequence ID" value="KAK2955833.1"/>
    <property type="molecule type" value="Genomic_DNA"/>
</dbReference>
<proteinExistence type="predicted"/>
<feature type="region of interest" description="Disordered" evidence="1">
    <location>
        <begin position="87"/>
        <end position="120"/>
    </location>
</feature>
<evidence type="ECO:0000313" key="3">
    <source>
        <dbReference type="Proteomes" id="UP001281761"/>
    </source>
</evidence>
<feature type="compositionally biased region" description="Polar residues" evidence="1">
    <location>
        <begin position="91"/>
        <end position="100"/>
    </location>
</feature>
<sequence length="181" mass="20987">MTSHQHSIVSDEYVQQDDDHAVEQDEQSDFSSSTDPDNDLVFYNDDISSDDERERKQPNSERKQEPLEFLDDDFRLPQSLVQFHVGKAPFDSSNLTEGSSITEDNEEDEIPEDPDDENETEELREMLEQFHGLNIYGKAQPQNNAVEPNLSEEVQQERRRVLELFFGKGRYDNLGEGDAEW</sequence>
<dbReference type="Proteomes" id="UP001281761">
    <property type="component" value="Unassembled WGS sequence"/>
</dbReference>
<evidence type="ECO:0000256" key="1">
    <source>
        <dbReference type="SAM" id="MobiDB-lite"/>
    </source>
</evidence>
<protein>
    <submittedName>
        <fullName evidence="2">Uncharacterized protein</fullName>
    </submittedName>
</protein>
<reference evidence="2 3" key="1">
    <citation type="journal article" date="2022" name="bioRxiv">
        <title>Genomics of Preaxostyla Flagellates Illuminates Evolutionary Transitions and the Path Towards Mitochondrial Loss.</title>
        <authorList>
            <person name="Novak L.V.F."/>
            <person name="Treitli S.C."/>
            <person name="Pyrih J."/>
            <person name="Halakuc P."/>
            <person name="Pipaliya S.V."/>
            <person name="Vacek V."/>
            <person name="Brzon O."/>
            <person name="Soukal P."/>
            <person name="Eme L."/>
            <person name="Dacks J.B."/>
            <person name="Karnkowska A."/>
            <person name="Elias M."/>
            <person name="Hampl V."/>
        </authorList>
    </citation>
    <scope>NUCLEOTIDE SEQUENCE [LARGE SCALE GENOMIC DNA]</scope>
    <source>
        <strain evidence="2">NAU3</strain>
        <tissue evidence="2">Gut</tissue>
    </source>
</reference>
<feature type="compositionally biased region" description="Acidic residues" evidence="1">
    <location>
        <begin position="103"/>
        <end position="120"/>
    </location>
</feature>
<evidence type="ECO:0000313" key="2">
    <source>
        <dbReference type="EMBL" id="KAK2955833.1"/>
    </source>
</evidence>
<feature type="compositionally biased region" description="Basic and acidic residues" evidence="1">
    <location>
        <begin position="50"/>
        <end position="66"/>
    </location>
</feature>
<keyword evidence="3" id="KW-1185">Reference proteome</keyword>